<organism evidence="2 3">
    <name type="scientific">Vitis vinifera</name>
    <name type="common">Grape</name>
    <dbReference type="NCBI Taxonomy" id="29760"/>
    <lineage>
        <taxon>Eukaryota</taxon>
        <taxon>Viridiplantae</taxon>
        <taxon>Streptophyta</taxon>
        <taxon>Embryophyta</taxon>
        <taxon>Tracheophyta</taxon>
        <taxon>Spermatophyta</taxon>
        <taxon>Magnoliopsida</taxon>
        <taxon>eudicotyledons</taxon>
        <taxon>Gunneridae</taxon>
        <taxon>Pentapetalae</taxon>
        <taxon>rosids</taxon>
        <taxon>Vitales</taxon>
        <taxon>Vitaceae</taxon>
        <taxon>Viteae</taxon>
        <taxon>Vitis</taxon>
    </lineage>
</organism>
<gene>
    <name evidence="2" type="ORF">CK203_001003</name>
</gene>
<proteinExistence type="predicted"/>
<comment type="caution">
    <text evidence="2">The sequence shown here is derived from an EMBL/GenBank/DDBJ whole genome shotgun (WGS) entry which is preliminary data.</text>
</comment>
<name>A0A438KLP3_VITVI</name>
<dbReference type="InterPro" id="IPR029058">
    <property type="entry name" value="AB_hydrolase_fold"/>
</dbReference>
<dbReference type="AlphaFoldDB" id="A0A438KLP3"/>
<dbReference type="EMBL" id="QGNW01000004">
    <property type="protein sequence ID" value="RVX22134.1"/>
    <property type="molecule type" value="Genomic_DNA"/>
</dbReference>
<feature type="domain" description="Serine hydrolase" evidence="1">
    <location>
        <begin position="2"/>
        <end position="70"/>
    </location>
</feature>
<protein>
    <recommendedName>
        <fullName evidence="1">Serine hydrolase domain-containing protein</fullName>
    </recommendedName>
</protein>
<accession>A0A438KLP3</accession>
<dbReference type="Proteomes" id="UP000288805">
    <property type="component" value="Unassembled WGS sequence"/>
</dbReference>
<dbReference type="PANTHER" id="PTHR22778">
    <property type="entry name" value="OVARIAN CANCER GENE-2 PROTEIN-RELATED"/>
    <property type="match status" value="1"/>
</dbReference>
<evidence type="ECO:0000313" key="3">
    <source>
        <dbReference type="Proteomes" id="UP000288805"/>
    </source>
</evidence>
<evidence type="ECO:0000259" key="1">
    <source>
        <dbReference type="Pfam" id="PF03959"/>
    </source>
</evidence>
<dbReference type="InterPro" id="IPR005645">
    <property type="entry name" value="FSH-like_dom"/>
</dbReference>
<sequence>MKLFISISGSKFRDPSICDVAYKDPIKVRSVHFIGAKDWLRLPFEDLATAFDNPLIIRHPQGHTIPRLVKADEAQMENGEVKAEEHKGKVEEACKTQKPEGVIEKKMENGAGG</sequence>
<evidence type="ECO:0000313" key="2">
    <source>
        <dbReference type="EMBL" id="RVX22134.1"/>
    </source>
</evidence>
<reference evidence="2 3" key="1">
    <citation type="journal article" date="2018" name="PLoS Genet.">
        <title>Population sequencing reveals clonal diversity and ancestral inbreeding in the grapevine cultivar Chardonnay.</title>
        <authorList>
            <person name="Roach M.J."/>
            <person name="Johnson D.L."/>
            <person name="Bohlmann J."/>
            <person name="van Vuuren H.J."/>
            <person name="Jones S.J."/>
            <person name="Pretorius I.S."/>
            <person name="Schmidt S.A."/>
            <person name="Borneman A.R."/>
        </authorList>
    </citation>
    <scope>NUCLEOTIDE SEQUENCE [LARGE SCALE GENOMIC DNA]</scope>
    <source>
        <strain evidence="3">cv. Chardonnay</strain>
        <tissue evidence="2">Leaf</tissue>
    </source>
</reference>
<dbReference type="Pfam" id="PF03959">
    <property type="entry name" value="FSH1"/>
    <property type="match status" value="1"/>
</dbReference>
<dbReference type="PANTHER" id="PTHR22778:SF55">
    <property type="entry name" value="ESTERASE C25G4.2-LIKE"/>
    <property type="match status" value="1"/>
</dbReference>
<dbReference type="Gene3D" id="3.40.50.1820">
    <property type="entry name" value="alpha/beta hydrolase"/>
    <property type="match status" value="1"/>
</dbReference>